<dbReference type="GO" id="GO:0005930">
    <property type="term" value="C:axoneme"/>
    <property type="evidence" value="ECO:0007669"/>
    <property type="project" value="UniProtKB-SubCell"/>
</dbReference>
<feature type="coiled-coil region" evidence="10">
    <location>
        <begin position="1291"/>
        <end position="1339"/>
    </location>
</feature>
<feature type="domain" description="Cfap43 N-terminal" evidence="13">
    <location>
        <begin position="17"/>
        <end position="283"/>
    </location>
</feature>
<dbReference type="InterPro" id="IPR036322">
    <property type="entry name" value="WD40_repeat_dom_sf"/>
</dbReference>
<keyword evidence="5 10" id="KW-0175">Coiled coil</keyword>
<dbReference type="GO" id="GO:0060271">
    <property type="term" value="P:cilium assembly"/>
    <property type="evidence" value="ECO:0007669"/>
    <property type="project" value="TreeGrafter"/>
</dbReference>
<evidence type="ECO:0000259" key="12">
    <source>
        <dbReference type="Pfam" id="PF23184"/>
    </source>
</evidence>
<dbReference type="VEuPathDB" id="TriTrypDB:BSAL_73355"/>
<evidence type="ECO:0000256" key="6">
    <source>
        <dbReference type="ARBA" id="ARBA00023212"/>
    </source>
</evidence>
<keyword evidence="7" id="KW-0966">Cell projection</keyword>
<feature type="region of interest" description="Disordered" evidence="11">
    <location>
        <begin position="1223"/>
        <end position="1246"/>
    </location>
</feature>
<evidence type="ECO:0000256" key="8">
    <source>
        <dbReference type="ARBA" id="ARBA00023605"/>
    </source>
</evidence>
<comment type="subcellular location">
    <subcellularLocation>
        <location evidence="1">Cytoplasm</location>
        <location evidence="1">Cytoskeleton</location>
        <location evidence="1">Cilium axoneme</location>
    </subcellularLocation>
</comment>
<keyword evidence="6" id="KW-0206">Cytoskeleton</keyword>
<evidence type="ECO:0000256" key="5">
    <source>
        <dbReference type="ARBA" id="ARBA00023054"/>
    </source>
</evidence>
<dbReference type="Proteomes" id="UP000051952">
    <property type="component" value="Unassembled WGS sequence"/>
</dbReference>
<feature type="compositionally biased region" description="Basic and acidic residues" evidence="11">
    <location>
        <begin position="1233"/>
        <end position="1243"/>
    </location>
</feature>
<sequence length="1592" mass="180600">MISLEAERVLGFQGGDNPVVVSGTNGEYLYPSSTGVMVASTEPNVEPKFWVAGDGIHQIGHIAINPTRTVVAITERRLKVAIILYSYPQRRQLQRLADVARVDVADMGYSRDGTVFALLADAPQCTVSLFTVDVASGKMMLTSNTTKPHQHLYRSISVDPRNNAQLCASGGGHLVFWLQDAQNKSLVPTDGKVTNAHVRLTHHAWMPNGTVACGTSSGEVFAFSPDDGVGRLVFQLPSVDDNTDAAGIVSLVVTCHHVILGCTNGSLVFVDHGFQASQFVIRTTLDHLAAVRLLPEWHSLLVMSSHSIGLVHIPGYEDPHRKPEDFAQQNHRVATIHSGCNGEAVGVCHHKGSSATVVSAGGVATTFDYQKNVILGTVHVGEQPTLVRRFGDHVFAVASRTGTVRMVDVTKPSHTAVVLRGRVCEGPISMCEVSKGFTRLFVSDGRTIAFFSYQRDEIVMEGVVKVNTSSPAVAITWVDGFGGFLLAQGGGDVGLYSAPFFDDVPENAEGCREIPSEQLFVNSWRLDFPIVSLSVTAAFDEVINLLTHSLDKEAKLYLLDRTLSVDRKDREAKALKPQLTMKDHEKKGNLFVPLRQKYTISVASDGRLALRDTASYQARIAPTPTSKEKRDPICSVVRHASSKGGIVGVGVSDDETRFVTAGGDGYLIVWTVGKQQALANTQLKVMPSPLNKEVDDEMFYSEKVRESEREVDRLRHEEQRAAVRKTIGQLRDRLRHVRKENDAAADDEQVALQDFLVEQQKSQFEEQCALAVQDMAETEHYANLERDYVTGIVKKECWDVMDVQLTKLRAMQADAHVYNFHERKVASKDLSILRKLKFLRLVEMRDHAVRNVQSFETIREANPADEDKPQVEAADAPAPTVGNKSIEAEANDDPKPFLYNHLTVFTRHRAIIQLTLLKGRSFSIRSSFNKTFAELVARKKTELIKIDERNVRCRQVLKELDEDRVIFAPGFTKEEDPKSIFEITDAEVPADKSNDPDEKKRIAAEADERRRWLERHGSDDSADKALKVWMDGRLEKEVRTLDVKIDAPEFADSNSEKFVIPEERNEEQHRIYKEYEKAVQKRMEEVSAKRYALQTEFTQLQKENIEQAKKFDAQIVELFQRRLNSQQQCFEAELAQVKLSHGVQLHQERSRLAKRMEAHRESVAEAHLRATRATNAARAKATNAHTKLEQLREDEKNKEKNLRTVYPFTDAEFGDALVRIYTKKKPKKSEHGKKKDDKKHDTHAAPVRSIDPFAFIEEEKKTKSRRYADDPQYQLPRLDQGEFPQHIWDAFQRYRQDRVNTEREIAILTDDMMELQRNVEQLEEGEAELADREREAIEEFEAFQKDSLKEQFDVDELHTFRQGQVEVEQAPVVTDYADAVLIFSSEIHRHNKLIRESGSEKIGLLKEINEKRKEIRLIEWEMEYLTFSMGSLEMELRHLHTLRVTKQMQEYINGGGEDHNEKERSKLNRHIDHIRNTMALKIEDRRQQILRMKRAVKDKELENMLLLDQVAESKGLVDERASIRDLQSSELDAQRTQKLMKDMRVTRKLEDVAKAQQEEMLLLKKEIDRLRERTFPSFAVVSKRVVGNPDQN</sequence>
<keyword evidence="3" id="KW-0853">WD repeat</keyword>
<dbReference type="Pfam" id="PF25828">
    <property type="entry name" value="CC_Cfap43"/>
    <property type="match status" value="1"/>
</dbReference>
<proteinExistence type="inferred from homology"/>
<dbReference type="InterPro" id="IPR056297">
    <property type="entry name" value="Beta-prop_Cfap43_2nd"/>
</dbReference>
<comment type="similarity">
    <text evidence="8">Belongs to the CFAP43 family.</text>
</comment>
<name>A0A0S4IXT8_BODSA</name>
<dbReference type="SUPFAM" id="SSF75011">
    <property type="entry name" value="3-carboxy-cis,cis-mucoante lactonizing enzyme"/>
    <property type="match status" value="1"/>
</dbReference>
<protein>
    <recommendedName>
        <fullName evidence="9">Cilia- and flagella-associated protein 43</fullName>
    </recommendedName>
</protein>
<feature type="compositionally biased region" description="Basic residues" evidence="11">
    <location>
        <begin position="1223"/>
        <end position="1232"/>
    </location>
</feature>
<accession>A0A0S4IXT8</accession>
<feature type="domain" description="Cfap43 second beta-propeller" evidence="12">
    <location>
        <begin position="352"/>
        <end position="674"/>
    </location>
</feature>
<evidence type="ECO:0000256" key="1">
    <source>
        <dbReference type="ARBA" id="ARBA00004430"/>
    </source>
</evidence>
<dbReference type="PANTHER" id="PTHR14885">
    <property type="entry name" value="CILIA- AND FLAGELLA-ASSOCIATED PROTEIN 43-RELATED"/>
    <property type="match status" value="1"/>
</dbReference>
<evidence type="ECO:0000256" key="3">
    <source>
        <dbReference type="ARBA" id="ARBA00022574"/>
    </source>
</evidence>
<keyword evidence="15" id="KW-1185">Reference proteome</keyword>
<evidence type="ECO:0000313" key="15">
    <source>
        <dbReference type="Proteomes" id="UP000051952"/>
    </source>
</evidence>
<dbReference type="Gene3D" id="2.130.10.10">
    <property type="entry name" value="YVTN repeat-like/Quinoprotein amine dehydrogenase"/>
    <property type="match status" value="2"/>
</dbReference>
<dbReference type="SUPFAM" id="SSF50978">
    <property type="entry name" value="WD40 repeat-like"/>
    <property type="match status" value="1"/>
</dbReference>
<evidence type="ECO:0000256" key="11">
    <source>
        <dbReference type="SAM" id="MobiDB-lite"/>
    </source>
</evidence>
<dbReference type="Pfam" id="PF23184">
    <property type="entry name" value="WD40_CFAP43"/>
    <property type="match status" value="1"/>
</dbReference>
<evidence type="ECO:0000256" key="4">
    <source>
        <dbReference type="ARBA" id="ARBA00022737"/>
    </source>
</evidence>
<evidence type="ECO:0000256" key="9">
    <source>
        <dbReference type="ARBA" id="ARBA00023662"/>
    </source>
</evidence>
<dbReference type="InterPro" id="IPR056296">
    <property type="entry name" value="Cfap43_N"/>
</dbReference>
<organism evidence="14 15">
    <name type="scientific">Bodo saltans</name>
    <name type="common">Flagellated protozoan</name>
    <dbReference type="NCBI Taxonomy" id="75058"/>
    <lineage>
        <taxon>Eukaryota</taxon>
        <taxon>Discoba</taxon>
        <taxon>Euglenozoa</taxon>
        <taxon>Kinetoplastea</taxon>
        <taxon>Metakinetoplastina</taxon>
        <taxon>Eubodonida</taxon>
        <taxon>Bodonidae</taxon>
        <taxon>Bodo</taxon>
    </lineage>
</organism>
<feature type="coiled-coil region" evidence="10">
    <location>
        <begin position="1546"/>
        <end position="1573"/>
    </location>
</feature>
<keyword evidence="4" id="KW-0677">Repeat</keyword>
<dbReference type="InterPro" id="IPR015943">
    <property type="entry name" value="WD40/YVTN_repeat-like_dom_sf"/>
</dbReference>
<evidence type="ECO:0000256" key="2">
    <source>
        <dbReference type="ARBA" id="ARBA00022490"/>
    </source>
</evidence>
<dbReference type="OrthoDB" id="64353at2759"/>
<evidence type="ECO:0000256" key="10">
    <source>
        <dbReference type="SAM" id="Coils"/>
    </source>
</evidence>
<reference evidence="15" key="1">
    <citation type="submission" date="2015-09" db="EMBL/GenBank/DDBJ databases">
        <authorList>
            <consortium name="Pathogen Informatics"/>
        </authorList>
    </citation>
    <scope>NUCLEOTIDE SEQUENCE [LARGE SCALE GENOMIC DNA]</scope>
    <source>
        <strain evidence="15">Lake Konstanz</strain>
    </source>
</reference>
<dbReference type="Pfam" id="PF23185">
    <property type="entry name" value="CFAP43_N"/>
    <property type="match status" value="1"/>
</dbReference>
<gene>
    <name evidence="14" type="ORF">BSAL_73355</name>
</gene>
<keyword evidence="2" id="KW-0963">Cytoplasm</keyword>
<dbReference type="EMBL" id="CYKH01000612">
    <property type="protein sequence ID" value="CUG06733.1"/>
    <property type="molecule type" value="Genomic_DNA"/>
</dbReference>
<evidence type="ECO:0000313" key="14">
    <source>
        <dbReference type="EMBL" id="CUG06733.1"/>
    </source>
</evidence>
<evidence type="ECO:0000256" key="7">
    <source>
        <dbReference type="ARBA" id="ARBA00023273"/>
    </source>
</evidence>
<evidence type="ECO:0000259" key="13">
    <source>
        <dbReference type="Pfam" id="PF23185"/>
    </source>
</evidence>
<dbReference type="OMA" id="HRRFVRW"/>
<feature type="coiled-coil region" evidence="10">
    <location>
        <begin position="697"/>
        <end position="747"/>
    </location>
</feature>
<dbReference type="PANTHER" id="PTHR14885:SF1">
    <property type="entry name" value="CILIA- AND FLAGELLA-ASSOCIATED PROTEIN 43"/>
    <property type="match status" value="1"/>
</dbReference>